<keyword evidence="7" id="KW-0576">Peroxisome</keyword>
<dbReference type="SUPFAM" id="SSF53901">
    <property type="entry name" value="Thiolase-like"/>
    <property type="match status" value="2"/>
</dbReference>
<feature type="region of interest" description="Disordered" evidence="12">
    <location>
        <begin position="431"/>
        <end position="450"/>
    </location>
</feature>
<dbReference type="STRING" id="554055.A0A2P6VGA6"/>
<accession>A0A2P6VGA6</accession>
<organism evidence="15 16">
    <name type="scientific">Micractinium conductrix</name>
    <dbReference type="NCBI Taxonomy" id="554055"/>
    <lineage>
        <taxon>Eukaryota</taxon>
        <taxon>Viridiplantae</taxon>
        <taxon>Chlorophyta</taxon>
        <taxon>core chlorophytes</taxon>
        <taxon>Trebouxiophyceae</taxon>
        <taxon>Chlorellales</taxon>
        <taxon>Chlorellaceae</taxon>
        <taxon>Chlorella clade</taxon>
        <taxon>Micractinium</taxon>
    </lineage>
</organism>
<dbReference type="InterPro" id="IPR002155">
    <property type="entry name" value="Thiolase"/>
</dbReference>
<keyword evidence="8" id="KW-0012">Acyltransferase</keyword>
<feature type="region of interest" description="Disordered" evidence="12">
    <location>
        <begin position="719"/>
        <end position="748"/>
    </location>
</feature>
<dbReference type="InterPro" id="IPR013083">
    <property type="entry name" value="Znf_RING/FYVE/PHD"/>
</dbReference>
<feature type="region of interest" description="Disordered" evidence="12">
    <location>
        <begin position="381"/>
        <end position="402"/>
    </location>
</feature>
<dbReference type="OrthoDB" id="5404651at2759"/>
<dbReference type="InterPro" id="IPR012677">
    <property type="entry name" value="Nucleotide-bd_a/b_plait_sf"/>
</dbReference>
<keyword evidence="10" id="KW-0862">Zinc</keyword>
<dbReference type="EC" id="2.3.1.16" evidence="9"/>
<dbReference type="SMART" id="SM00360">
    <property type="entry name" value="RRM"/>
    <property type="match status" value="3"/>
</dbReference>
<dbReference type="PANTHER" id="PTHR43853">
    <property type="entry name" value="3-KETOACYL-COA THIOLASE, PEROXISOMAL"/>
    <property type="match status" value="1"/>
</dbReference>
<dbReference type="Pfam" id="PF00108">
    <property type="entry name" value="Thiolase_N"/>
    <property type="match status" value="1"/>
</dbReference>
<keyword evidence="10" id="KW-0479">Metal-binding</keyword>
<evidence type="ECO:0000256" key="11">
    <source>
        <dbReference type="PROSITE-ProRule" id="PRU00176"/>
    </source>
</evidence>
<dbReference type="GO" id="GO:0008270">
    <property type="term" value="F:zinc ion binding"/>
    <property type="evidence" value="ECO:0007669"/>
    <property type="project" value="UniProtKB-KW"/>
</dbReference>
<keyword evidence="11" id="KW-0694">RNA-binding</keyword>
<keyword evidence="6" id="KW-0443">Lipid metabolism</keyword>
<dbReference type="SUPFAM" id="SSF54928">
    <property type="entry name" value="RNA-binding domain, RBD"/>
    <property type="match status" value="2"/>
</dbReference>
<dbReference type="GO" id="GO:0010124">
    <property type="term" value="P:phenylacetate catabolic process"/>
    <property type="evidence" value="ECO:0007669"/>
    <property type="project" value="TreeGrafter"/>
</dbReference>
<keyword evidence="4" id="KW-0276">Fatty acid metabolism</keyword>
<evidence type="ECO:0000259" key="14">
    <source>
        <dbReference type="PROSITE" id="PS50102"/>
    </source>
</evidence>
<dbReference type="GO" id="GO:0005777">
    <property type="term" value="C:peroxisome"/>
    <property type="evidence" value="ECO:0007669"/>
    <property type="project" value="UniProtKB-SubCell"/>
</dbReference>
<dbReference type="CDD" id="cd00590">
    <property type="entry name" value="RRM_SF"/>
    <property type="match status" value="2"/>
</dbReference>
<dbReference type="Proteomes" id="UP000239649">
    <property type="component" value="Unassembled WGS sequence"/>
</dbReference>
<dbReference type="PROSITE" id="PS50102">
    <property type="entry name" value="RRM"/>
    <property type="match status" value="1"/>
</dbReference>
<dbReference type="Gene3D" id="3.30.70.330">
    <property type="match status" value="1"/>
</dbReference>
<evidence type="ECO:0000256" key="5">
    <source>
        <dbReference type="ARBA" id="ARBA00022946"/>
    </source>
</evidence>
<dbReference type="PROSITE" id="PS00737">
    <property type="entry name" value="THIOLASE_2"/>
    <property type="match status" value="1"/>
</dbReference>
<evidence type="ECO:0000256" key="7">
    <source>
        <dbReference type="ARBA" id="ARBA00023140"/>
    </source>
</evidence>
<dbReference type="InterPro" id="IPR020617">
    <property type="entry name" value="Thiolase_C"/>
</dbReference>
<keyword evidence="10" id="KW-0863">Zinc-finger</keyword>
<dbReference type="InterPro" id="IPR020613">
    <property type="entry name" value="Thiolase_CS"/>
</dbReference>
<dbReference type="Pfam" id="PF00076">
    <property type="entry name" value="RRM_1"/>
    <property type="match status" value="1"/>
</dbReference>
<dbReference type="InterPro" id="IPR001841">
    <property type="entry name" value="Znf_RING"/>
</dbReference>
<feature type="region of interest" description="Disordered" evidence="12">
    <location>
        <begin position="525"/>
        <end position="552"/>
    </location>
</feature>
<reference evidence="15 16" key="1">
    <citation type="journal article" date="2018" name="Plant J.">
        <title>Genome sequences of Chlorella sorokiniana UTEX 1602 and Micractinium conductrix SAG 241.80: implications to maltose excretion by a green alga.</title>
        <authorList>
            <person name="Arriola M.B."/>
            <person name="Velmurugan N."/>
            <person name="Zhang Y."/>
            <person name="Plunkett M.H."/>
            <person name="Hondzo H."/>
            <person name="Barney B.M."/>
        </authorList>
    </citation>
    <scope>NUCLEOTIDE SEQUENCE [LARGE SCALE GENOMIC DNA]</scope>
    <source>
        <strain evidence="15 16">SAG 241.80</strain>
    </source>
</reference>
<evidence type="ECO:0000256" key="1">
    <source>
        <dbReference type="ARBA" id="ARBA00004275"/>
    </source>
</evidence>
<dbReference type="InterPro" id="IPR016039">
    <property type="entry name" value="Thiolase-like"/>
</dbReference>
<keyword evidence="16" id="KW-1185">Reference proteome</keyword>
<protein>
    <recommendedName>
        <fullName evidence="9">acetyl-CoA C-acyltransferase</fullName>
        <ecNumber evidence="9">2.3.1.16</ecNumber>
    </recommendedName>
</protein>
<evidence type="ECO:0000259" key="13">
    <source>
        <dbReference type="PROSITE" id="PS50089"/>
    </source>
</evidence>
<dbReference type="GO" id="GO:0006635">
    <property type="term" value="P:fatty acid beta-oxidation"/>
    <property type="evidence" value="ECO:0007669"/>
    <property type="project" value="TreeGrafter"/>
</dbReference>
<dbReference type="InterPro" id="IPR000504">
    <property type="entry name" value="RRM_dom"/>
</dbReference>
<proteinExistence type="inferred from homology"/>
<evidence type="ECO:0000256" key="4">
    <source>
        <dbReference type="ARBA" id="ARBA00022832"/>
    </source>
</evidence>
<comment type="subcellular location">
    <subcellularLocation>
        <location evidence="1">Peroxisome</location>
    </subcellularLocation>
</comment>
<dbReference type="NCBIfam" id="TIGR01930">
    <property type="entry name" value="AcCoA-C-Actrans"/>
    <property type="match status" value="1"/>
</dbReference>
<dbReference type="PROSITE" id="PS00099">
    <property type="entry name" value="THIOLASE_3"/>
    <property type="match status" value="1"/>
</dbReference>
<evidence type="ECO:0000313" key="15">
    <source>
        <dbReference type="EMBL" id="PSC73107.1"/>
    </source>
</evidence>
<evidence type="ECO:0000256" key="3">
    <source>
        <dbReference type="ARBA" id="ARBA00022679"/>
    </source>
</evidence>
<evidence type="ECO:0000313" key="16">
    <source>
        <dbReference type="Proteomes" id="UP000239649"/>
    </source>
</evidence>
<dbReference type="InterPro" id="IPR020610">
    <property type="entry name" value="Thiolase_AS"/>
</dbReference>
<keyword evidence="5" id="KW-0809">Transit peptide</keyword>
<dbReference type="Gene3D" id="3.30.40.10">
    <property type="entry name" value="Zinc/RING finger domain, C3HC4 (zinc finger)"/>
    <property type="match status" value="1"/>
</dbReference>
<dbReference type="PROSITE" id="PS50089">
    <property type="entry name" value="ZF_RING_2"/>
    <property type="match status" value="1"/>
</dbReference>
<feature type="compositionally biased region" description="Low complexity" evidence="12">
    <location>
        <begin position="535"/>
        <end position="544"/>
    </location>
</feature>
<feature type="domain" description="RING-type" evidence="13">
    <location>
        <begin position="670"/>
        <end position="712"/>
    </location>
</feature>
<name>A0A2P6VGA6_9CHLO</name>
<feature type="compositionally biased region" description="Low complexity" evidence="12">
    <location>
        <begin position="1019"/>
        <end position="1037"/>
    </location>
</feature>
<evidence type="ECO:0000256" key="12">
    <source>
        <dbReference type="SAM" id="MobiDB-lite"/>
    </source>
</evidence>
<feature type="compositionally biased region" description="Low complexity" evidence="12">
    <location>
        <begin position="727"/>
        <end position="743"/>
    </location>
</feature>
<feature type="region of interest" description="Disordered" evidence="12">
    <location>
        <begin position="1011"/>
        <end position="1065"/>
    </location>
</feature>
<evidence type="ECO:0000256" key="9">
    <source>
        <dbReference type="ARBA" id="ARBA00024073"/>
    </source>
</evidence>
<evidence type="ECO:0000256" key="10">
    <source>
        <dbReference type="PROSITE-ProRule" id="PRU00175"/>
    </source>
</evidence>
<dbReference type="Gene3D" id="3.40.47.10">
    <property type="match status" value="1"/>
</dbReference>
<feature type="region of interest" description="Disordered" evidence="12">
    <location>
        <begin position="586"/>
        <end position="609"/>
    </location>
</feature>
<dbReference type="Pfam" id="PF02803">
    <property type="entry name" value="Thiolase_C"/>
    <property type="match status" value="1"/>
</dbReference>
<comment type="caution">
    <text evidence="15">The sequence shown here is derived from an EMBL/GenBank/DDBJ whole genome shotgun (WGS) entry which is preliminary data.</text>
</comment>
<dbReference type="InterPro" id="IPR020616">
    <property type="entry name" value="Thiolase_N"/>
</dbReference>
<dbReference type="CDD" id="cd00751">
    <property type="entry name" value="thiolase"/>
    <property type="match status" value="1"/>
</dbReference>
<dbReference type="SUPFAM" id="SSF57850">
    <property type="entry name" value="RING/U-box"/>
    <property type="match status" value="1"/>
</dbReference>
<keyword evidence="3" id="KW-0808">Transferase</keyword>
<dbReference type="InterPro" id="IPR050215">
    <property type="entry name" value="Thiolase-like_sf_Thiolase"/>
</dbReference>
<evidence type="ECO:0000256" key="2">
    <source>
        <dbReference type="ARBA" id="ARBA00010982"/>
    </source>
</evidence>
<comment type="similarity">
    <text evidence="2">Belongs to the thiolase-like superfamily. Thiolase family.</text>
</comment>
<feature type="region of interest" description="Disordered" evidence="12">
    <location>
        <begin position="1854"/>
        <end position="1913"/>
    </location>
</feature>
<evidence type="ECO:0000256" key="6">
    <source>
        <dbReference type="ARBA" id="ARBA00023098"/>
    </source>
</evidence>
<feature type="domain" description="RRM" evidence="14">
    <location>
        <begin position="1107"/>
        <end position="1184"/>
    </location>
</feature>
<dbReference type="PANTHER" id="PTHR43853:SF8">
    <property type="entry name" value="3-KETOACYL-COA THIOLASE, PEROXISOMAL"/>
    <property type="match status" value="1"/>
</dbReference>
<feature type="compositionally biased region" description="Acidic residues" evidence="12">
    <location>
        <begin position="591"/>
        <end position="601"/>
    </location>
</feature>
<dbReference type="Pfam" id="PF13639">
    <property type="entry name" value="zf-RING_2"/>
    <property type="match status" value="1"/>
</dbReference>
<feature type="compositionally biased region" description="Pro residues" evidence="12">
    <location>
        <begin position="1045"/>
        <end position="1057"/>
    </location>
</feature>
<sequence>MLQEGKVCLNKPDSVRAADELASNAGTPQLAEALLAEDIHADELVVTVLQECLRRADVKPQEVGDVCLGSVFPPSSKRANEVRAALLLAGFPNKVPAYTVNRQCAAGLQAIANVAAGIKAGYYDIAIAGGIEHLTKDPLDWQGSDNPRVLESPDAKDVGLALGLTAENVAEKYGVPREEQDRLAAASHAKAAAAQASGKFVDEIATVHARVTDPKTGDVTEVSVDHDDSIRADTSYDKLHAMKPYFKKDGTVTAGNACQNTDCAAAMLLMRRAEAEKRGLPILGVLRSFATVGVPPGVMGTAPTLAIPKALERAGLRKEDVEVFELNEAFASQTAYCLRELGLPEEKVNVNGGAIALGHPAGATGARITVSLLHELARRSADEATSSGSADHEGGSVNGNEQKPRYGVVALCTGAGMGAAAVFEGTRSTAGSASFSRMGSTSSAADLGSTSSAADMGITASTADVPSRQGDDDAVLGTVLVNQRALRNGPAPEEDPDLALAKMLQAQEQAWLAMAGGSGALENLPLGGGGGAPGGAAEPAAAAEGGDGEELTDEEMARRLQEDEEREFQARLLALAGVGPAGVAAGGGDGAADDGGGDAEGGDAGNEGYLTEDDADPDELTYEELTALGEAVGTVSRGLPQAAIDALPTAQYYEVAGTAGAEGAEAEEQCPICRVEYEPEDKLRVLPLCRHYYHLECIAEWLCRNKACCICNKEVVEEKGGSGGNSSGAPAAQAPAEGASSEGGVDGVLGDRRRQEGLALLCATKHEAGRLAHVEELLAEHHRRAAAAGSAASGTEPPSVVRGLLVRYRLEGGYHLRQAQRAEVAPDGSGKPLFLVQDPRPDARSPLRKIPIHSLSGTNTLVKDDQWDKAGRGEVAALIAFWRHRGEAPTVAEAAAAAWRKQVALGWEAQYGGLPTEEVIRHLPMLLAVTRDAPSIVQAQKLFTAEPSPVLPPVGSTRLRLAVRTRPEEPPLPTSAYAPADPYGGVGAARNAPTAGGAYAGAPPDAGPGWYASPPAAGARWDASPRANAAAAAGVPRRSARDRQPSPPPRSPTPSPSPRRAALAAPAGVAGVAGAAPAEEAPLAPVLLRHFRRAVFKPTEEWELIGREVQATGLAPTVSERMLEAAFREAGATVRDVRVTRQGDPRGELGFVLVASASQAAALVERLQGAKLEGRRMFLRGVRNEIEFIERTMPEAAAVAKRVMAVAAAGHARSPAHAGGPFWDPVWQLEWDCAQRLRAAEGPLPLQQLLKSVEWPRQVFAASPGCLPGFLARRPFLFDLQQGGGGELSVSLLPGAKDWLMYKHALLQYLADHPPRVPLRQLEEALPPPASLPACMRGMWLSKLMEHYLSCEVWSAAGRTAYRDPRTVTVELQPFSAGAGGPRFPRICGHFRGLAALDCPDQERCELPHAPQRVFKRLTMTHRPPAGPLGGGDAPLLPPHPGLLASAVPPAAALAPTRKVLSMLLATKSELGRLAQVEALAEYHHGLRSGAQPPPSVLHGVLARVKLMGRCRLRLVAGAEAAAEAGGAPSALLLQAPEAGIAGGAPPLRRLPIEGISSTNPLDDQHWEAAGSGEVAELAAAWQACGYALPLAEALGAAWRKQAALQWHAQQWQQAPDERLRQVPSLLAALADAGGLALMQQQLAALQADSLNYDLPAAAAALSAALYRAVPASEPGAAAKRAALSALLHLGLACVDGVEGSYCQLPVPAVHVQEALREAAARDRQVAGQLAMLALQPSASALPLAARLLTDCHDRRLVSLSGGAADTCQLLLHVDHLAEAYLGGGGGTRLPAAPGGAPTGGPAGLGLAISTALDTLSADSGSTPDASAAAAAAAPSRLDGPACLGAPAAAMPPSPWELLTPGGGPPVSPTRSGTRSAGSIRSAGSTRSVGGTDDVTSGGPTRWHGVGGGGAPPAGPPLVPLLLPETEDWPAEWVLTGSMLYCTRIPKAAAPHELHALLESAGVTVLSSRLLNGDRRGNIAFVQLGSARQVALAVQRLHGAKLCGSTLEMRESAKELEWDCCQLLQTAGRPLDSWELLAGVAAHVPPQLGRPISGVLSIFLSRRPHLFSLSHTPGSLLVSLVPGAEPFMKYKRALLQYLADHPPRVELHVLEAALPPPRDLHPSIGRKRLADILAGFLKDEGAPAGDRGAASPPLLLGPAALDTGRREGVSQLVASKKELGQLAQVEHFLAGAHHSTQPPGTQPPPSVLSGVLARFKSAGQYHLRPVVGVEAAAAGSGPEAVLFQAPEAAAAGAPPALRRIPLAAVSSANPCDEKNWEAAGHGEVAALAAAWQACGYALPLAEAAGAVWRKQAALQWHAQHGKQAAEERQQHIPALLAALADTEGLARVPAGDLPAAQAALADAISRVVPASERDAAAKRAALSALLRLGLLPYGVQASSYRQLRVSASDVQEAMREVAARRTGGRAAGDAGAAAQRKRSRSCSPVRGHGGALHLPLEPLLLRHSDARPSEWVLCSQELYISGIHARTTPEELRAALEGAGATLKGLRMKPGDVRGSLAYAMLPSAQDAVALVLRLQGVQVGPNRIFLREQQRRPPAQLSAQTPRSVALNKEDRVQLAPGAVPFLTYKRALLQYLADHRPRVRQRQLEAAMPRPAELPASMHGQAFYLFLYRKLGREQ</sequence>
<dbReference type="GO" id="GO:0003723">
    <property type="term" value="F:RNA binding"/>
    <property type="evidence" value="ECO:0007669"/>
    <property type="project" value="UniProtKB-UniRule"/>
</dbReference>
<feature type="region of interest" description="Disordered" evidence="12">
    <location>
        <begin position="2419"/>
        <end position="2447"/>
    </location>
</feature>
<dbReference type="GO" id="GO:0003988">
    <property type="term" value="F:acetyl-CoA C-acyltransferase activity"/>
    <property type="evidence" value="ECO:0007669"/>
    <property type="project" value="UniProtKB-EC"/>
</dbReference>
<feature type="compositionally biased region" description="Polar residues" evidence="12">
    <location>
        <begin position="1869"/>
        <end position="1899"/>
    </location>
</feature>
<gene>
    <name evidence="15" type="ORF">C2E20_3710</name>
</gene>
<evidence type="ECO:0000256" key="8">
    <source>
        <dbReference type="ARBA" id="ARBA00023315"/>
    </source>
</evidence>
<dbReference type="InterPro" id="IPR035979">
    <property type="entry name" value="RBD_domain_sf"/>
</dbReference>
<dbReference type="EMBL" id="LHPF02000008">
    <property type="protein sequence ID" value="PSC73107.1"/>
    <property type="molecule type" value="Genomic_DNA"/>
</dbReference>